<keyword evidence="7 12" id="KW-0573">Peptidoglycan synthesis</keyword>
<keyword evidence="3 12" id="KW-0132">Cell division</keyword>
<dbReference type="Proteomes" id="UP001501844">
    <property type="component" value="Unassembled WGS sequence"/>
</dbReference>
<evidence type="ECO:0000313" key="15">
    <source>
        <dbReference type="Proteomes" id="UP001501844"/>
    </source>
</evidence>
<reference evidence="15" key="1">
    <citation type="journal article" date="2019" name="Int. J. Syst. Evol. Microbiol.">
        <title>The Global Catalogue of Microorganisms (GCM) 10K type strain sequencing project: providing services to taxonomists for standard genome sequencing and annotation.</title>
        <authorList>
            <consortium name="The Broad Institute Genomics Platform"/>
            <consortium name="The Broad Institute Genome Sequencing Center for Infectious Disease"/>
            <person name="Wu L."/>
            <person name="Ma J."/>
        </authorList>
    </citation>
    <scope>NUCLEOTIDE SEQUENCE [LARGE SCALE GENOMIC DNA]</scope>
    <source>
        <strain evidence="15">JCM 17917</strain>
    </source>
</reference>
<evidence type="ECO:0000313" key="14">
    <source>
        <dbReference type="EMBL" id="GAA4301344.1"/>
    </source>
</evidence>
<feature type="transmembrane region" description="Helical" evidence="12">
    <location>
        <begin position="20"/>
        <end position="43"/>
    </location>
</feature>
<evidence type="ECO:0000256" key="1">
    <source>
        <dbReference type="ARBA" id="ARBA00004141"/>
    </source>
</evidence>
<evidence type="ECO:0000256" key="5">
    <source>
        <dbReference type="ARBA" id="ARBA00022692"/>
    </source>
</evidence>
<evidence type="ECO:0000256" key="3">
    <source>
        <dbReference type="ARBA" id="ARBA00022618"/>
    </source>
</evidence>
<evidence type="ECO:0000256" key="13">
    <source>
        <dbReference type="NCBIfam" id="TIGR00445"/>
    </source>
</evidence>
<keyword evidence="11 12" id="KW-0961">Cell wall biogenesis/degradation</keyword>
<dbReference type="NCBIfam" id="TIGR00445">
    <property type="entry name" value="mraY"/>
    <property type="match status" value="1"/>
</dbReference>
<feature type="transmembrane region" description="Helical" evidence="12">
    <location>
        <begin position="383"/>
        <end position="402"/>
    </location>
</feature>
<keyword evidence="8 12" id="KW-1133">Transmembrane helix</keyword>
<comment type="catalytic activity">
    <reaction evidence="12">
        <text>UDP-N-acetyl-alpha-D-muramoyl-L-alanyl-gamma-D-glutamyl-meso-2,6-diaminopimeloyl-D-alanyl-D-alanine + di-trans,octa-cis-undecaprenyl phosphate = di-trans,octa-cis-undecaprenyl diphospho-N-acetyl-alpha-D-muramoyl-L-alanyl-D-glutamyl-meso-2,6-diaminopimeloyl-D-alanyl-D-alanine + UMP</text>
        <dbReference type="Rhea" id="RHEA:28386"/>
        <dbReference type="ChEBI" id="CHEBI:57865"/>
        <dbReference type="ChEBI" id="CHEBI:60392"/>
        <dbReference type="ChEBI" id="CHEBI:61386"/>
        <dbReference type="ChEBI" id="CHEBI:61387"/>
        <dbReference type="EC" id="2.7.8.13"/>
    </reaction>
</comment>
<dbReference type="PANTHER" id="PTHR22926:SF5">
    <property type="entry name" value="PHOSPHO-N-ACETYLMURAMOYL-PENTAPEPTIDE-TRANSFERASE HOMOLOG"/>
    <property type="match status" value="1"/>
</dbReference>
<gene>
    <name evidence="12 14" type="primary">mraY</name>
    <name evidence="14" type="ORF">GCM10023183_12370</name>
</gene>
<feature type="transmembrane region" description="Helical" evidence="12">
    <location>
        <begin position="302"/>
        <end position="323"/>
    </location>
</feature>
<feature type="transmembrane region" description="Helical" evidence="12">
    <location>
        <begin position="209"/>
        <end position="227"/>
    </location>
</feature>
<comment type="function">
    <text evidence="12">Catalyzes the initial step of the lipid cycle reactions in the biosynthesis of the cell wall peptidoglycan: transfers peptidoglycan precursor phospho-MurNAc-pentapeptide from UDP-MurNAc-pentapeptide onto the lipid carrier undecaprenyl phosphate, yielding undecaprenyl-pyrophosphoryl-MurNAc-pentapeptide, known as lipid I.</text>
</comment>
<proteinExistence type="inferred from homology"/>
<dbReference type="RefSeq" id="WP_345163678.1">
    <property type="nucleotide sequence ID" value="NZ_BAABGX010000001.1"/>
</dbReference>
<dbReference type="CDD" id="cd06852">
    <property type="entry name" value="GT_MraY"/>
    <property type="match status" value="1"/>
</dbReference>
<sequence length="405" mass="44721">MLYYLFNYLDQHFDLFGAGVFRYISFRAGLAALISLLIAMIFGGRLIKMLHRKQVGESIRDLGLAGQLEKRGTPTMGGLIILLAILVPTLLLARLDNVYILLMIVSTIWLGAIGFLDDYIKVFKKNKEGLAGRFKVLGQIGLGLIVGLTLFFSDDVVVRQYVTANGLSAVEASSVYTDVRQMITTIPFAKNNELDYHNFFSFASPVLGSYARFLYIPLVIIIITAVSNGANITDGIDGLAAGTSAIIATTLIVFAWVSGNAIFADYLNIMFIPNTGELVIFCTAFVGACVGFLWYNSYPAQVFMGDTGSLSIGGIIAVLALILRKELLIPVLCGIFLIENLSVMLQVGYFKYTKKKYGEGRRIFKMSPLHHHYQKLGYHEAKIVSRFWTVGIMLAILTLATLKLR</sequence>
<keyword evidence="15" id="KW-1185">Reference proteome</keyword>
<evidence type="ECO:0000256" key="12">
    <source>
        <dbReference type="HAMAP-Rule" id="MF_00038"/>
    </source>
</evidence>
<dbReference type="HAMAP" id="MF_00038">
    <property type="entry name" value="MraY"/>
    <property type="match status" value="1"/>
</dbReference>
<evidence type="ECO:0000256" key="7">
    <source>
        <dbReference type="ARBA" id="ARBA00022984"/>
    </source>
</evidence>
<comment type="caution">
    <text evidence="14">The sequence shown here is derived from an EMBL/GenBank/DDBJ whole genome shotgun (WGS) entry which is preliminary data.</text>
</comment>
<dbReference type="Pfam" id="PF00953">
    <property type="entry name" value="Glycos_transf_4"/>
    <property type="match status" value="1"/>
</dbReference>
<evidence type="ECO:0000256" key="2">
    <source>
        <dbReference type="ARBA" id="ARBA00005583"/>
    </source>
</evidence>
<dbReference type="Pfam" id="PF10555">
    <property type="entry name" value="MraY_sig1"/>
    <property type="match status" value="1"/>
</dbReference>
<dbReference type="PROSITE" id="PS01348">
    <property type="entry name" value="MRAY_2"/>
    <property type="match status" value="1"/>
</dbReference>
<keyword evidence="12" id="KW-0460">Magnesium</keyword>
<feature type="transmembrane region" description="Helical" evidence="12">
    <location>
        <begin position="99"/>
        <end position="116"/>
    </location>
</feature>
<dbReference type="InterPro" id="IPR003524">
    <property type="entry name" value="PNAcMuramoyl-5peptid_Trfase"/>
</dbReference>
<comment type="subcellular location">
    <subcellularLocation>
        <location evidence="12">Cell membrane</location>
        <topology evidence="12">Multi-pass membrane protein</topology>
    </subcellularLocation>
    <subcellularLocation>
        <location evidence="1">Membrane</location>
        <topology evidence="1">Multi-pass membrane protein</topology>
    </subcellularLocation>
</comment>
<dbReference type="EC" id="2.7.8.13" evidence="12 13"/>
<feature type="transmembrane region" description="Helical" evidence="12">
    <location>
        <begin position="278"/>
        <end position="295"/>
    </location>
</feature>
<dbReference type="PROSITE" id="PS01347">
    <property type="entry name" value="MRAY_1"/>
    <property type="match status" value="1"/>
</dbReference>
<organism evidence="14 15">
    <name type="scientific">Nibribacter koreensis</name>
    <dbReference type="NCBI Taxonomy" id="1084519"/>
    <lineage>
        <taxon>Bacteria</taxon>
        <taxon>Pseudomonadati</taxon>
        <taxon>Bacteroidota</taxon>
        <taxon>Cytophagia</taxon>
        <taxon>Cytophagales</taxon>
        <taxon>Hymenobacteraceae</taxon>
        <taxon>Nibribacter</taxon>
    </lineage>
</organism>
<feature type="transmembrane region" description="Helical" evidence="12">
    <location>
        <begin position="329"/>
        <end position="352"/>
    </location>
</feature>
<evidence type="ECO:0000256" key="4">
    <source>
        <dbReference type="ARBA" id="ARBA00022679"/>
    </source>
</evidence>
<feature type="transmembrane region" description="Helical" evidence="12">
    <location>
        <begin position="239"/>
        <end position="258"/>
    </location>
</feature>
<dbReference type="EMBL" id="BAABGX010000001">
    <property type="protein sequence ID" value="GAA4301344.1"/>
    <property type="molecule type" value="Genomic_DNA"/>
</dbReference>
<keyword evidence="9 12" id="KW-0472">Membrane</keyword>
<comment type="similarity">
    <text evidence="2 12">Belongs to the glycosyltransferase 4 family. MraY subfamily.</text>
</comment>
<dbReference type="InterPro" id="IPR018480">
    <property type="entry name" value="PNAcMuramoyl-5peptid_Trfase_CS"/>
</dbReference>
<feature type="transmembrane region" description="Helical" evidence="12">
    <location>
        <begin position="76"/>
        <end position="93"/>
    </location>
</feature>
<keyword evidence="5 12" id="KW-0812">Transmembrane</keyword>
<keyword evidence="6 12" id="KW-0133">Cell shape</keyword>
<comment type="pathway">
    <text evidence="12">Cell wall biogenesis; peptidoglycan biosynthesis.</text>
</comment>
<protein>
    <recommendedName>
        <fullName evidence="12 13">Phospho-N-acetylmuramoyl-pentapeptide-transferase</fullName>
        <ecNumber evidence="12 13">2.7.8.13</ecNumber>
    </recommendedName>
    <alternativeName>
        <fullName evidence="12">UDP-MurNAc-pentapeptide phosphotransferase</fullName>
    </alternativeName>
</protein>
<keyword evidence="10 12" id="KW-0131">Cell cycle</keyword>
<evidence type="ECO:0000256" key="6">
    <source>
        <dbReference type="ARBA" id="ARBA00022960"/>
    </source>
</evidence>
<evidence type="ECO:0000256" key="9">
    <source>
        <dbReference type="ARBA" id="ARBA00023136"/>
    </source>
</evidence>
<comment type="cofactor">
    <cofactor evidence="12">
        <name>Mg(2+)</name>
        <dbReference type="ChEBI" id="CHEBI:18420"/>
    </cofactor>
</comment>
<evidence type="ECO:0000256" key="10">
    <source>
        <dbReference type="ARBA" id="ARBA00023306"/>
    </source>
</evidence>
<dbReference type="InterPro" id="IPR000715">
    <property type="entry name" value="Glycosyl_transferase_4"/>
</dbReference>
<evidence type="ECO:0000256" key="8">
    <source>
        <dbReference type="ARBA" id="ARBA00022989"/>
    </source>
</evidence>
<dbReference type="PANTHER" id="PTHR22926">
    <property type="entry name" value="PHOSPHO-N-ACETYLMURAMOYL-PENTAPEPTIDE-TRANSFERASE"/>
    <property type="match status" value="1"/>
</dbReference>
<accession>A0ABP8FEE7</accession>
<name>A0ABP8FEE7_9BACT</name>
<evidence type="ECO:0000256" key="11">
    <source>
        <dbReference type="ARBA" id="ARBA00023316"/>
    </source>
</evidence>
<keyword evidence="12" id="KW-1003">Cell membrane</keyword>
<keyword evidence="4 12" id="KW-0808">Transferase</keyword>
<keyword evidence="12" id="KW-0479">Metal-binding</keyword>
<feature type="transmembrane region" description="Helical" evidence="12">
    <location>
        <begin position="136"/>
        <end position="153"/>
    </location>
</feature>